<dbReference type="Proteomes" id="UP001257277">
    <property type="component" value="Unassembled WGS sequence"/>
</dbReference>
<reference evidence="4 5" key="1">
    <citation type="submission" date="2023-09" db="EMBL/GenBank/DDBJ databases">
        <title>Novel taxa isolated from Blanes Bay.</title>
        <authorList>
            <person name="Rey-Velasco X."/>
            <person name="Lucena T."/>
        </authorList>
    </citation>
    <scope>NUCLEOTIDE SEQUENCE [LARGE SCALE GENOMIC DNA]</scope>
    <source>
        <strain evidence="4 5">S356</strain>
    </source>
</reference>
<feature type="domain" description="AMP-dependent synthetase/ligase" evidence="3">
    <location>
        <begin position="52"/>
        <end position="192"/>
    </location>
</feature>
<dbReference type="SUPFAM" id="SSF56801">
    <property type="entry name" value="Acetyl-CoA synthetase-like"/>
    <property type="match status" value="1"/>
</dbReference>
<protein>
    <submittedName>
        <fullName evidence="4">AMP-binding protein</fullName>
    </submittedName>
</protein>
<dbReference type="PANTHER" id="PTHR43201:SF5">
    <property type="entry name" value="MEDIUM-CHAIN ACYL-COA LIGASE ACSF2, MITOCHONDRIAL"/>
    <property type="match status" value="1"/>
</dbReference>
<dbReference type="InterPro" id="IPR045851">
    <property type="entry name" value="AMP-bd_C_sf"/>
</dbReference>
<dbReference type="Gene3D" id="3.30.300.30">
    <property type="match status" value="1"/>
</dbReference>
<dbReference type="RefSeq" id="WP_349242224.1">
    <property type="nucleotide sequence ID" value="NZ_JAVTTO010000004.1"/>
</dbReference>
<evidence type="ECO:0000256" key="2">
    <source>
        <dbReference type="ARBA" id="ARBA00022598"/>
    </source>
</evidence>
<dbReference type="EMBL" id="JAVTTO010000004">
    <property type="protein sequence ID" value="MDT7832973.1"/>
    <property type="molecule type" value="Genomic_DNA"/>
</dbReference>
<evidence type="ECO:0000313" key="4">
    <source>
        <dbReference type="EMBL" id="MDT7832973.1"/>
    </source>
</evidence>
<keyword evidence="2" id="KW-0436">Ligase</keyword>
<comment type="similarity">
    <text evidence="1">Belongs to the ATP-dependent AMP-binding enzyme family.</text>
</comment>
<keyword evidence="5" id="KW-1185">Reference proteome</keyword>
<comment type="caution">
    <text evidence="4">The sequence shown here is derived from an EMBL/GenBank/DDBJ whole genome shotgun (WGS) entry which is preliminary data.</text>
</comment>
<evidence type="ECO:0000259" key="3">
    <source>
        <dbReference type="Pfam" id="PF00501"/>
    </source>
</evidence>
<sequence length="344" mass="38674">MKNWECHKDFRLNGASFQTEETLLAYADVLSKPVAEFLQEWFSESETISIKTSGSTGKPKWIKLQKEHMINSARVTGDFFELGAGIKALLCLPIDYIAGKMMLVRAMYLGWHLDVVPSSSKPLAGLDREYDFSAMIPLQLKNSLEAIGAVKKLIVGGGAVDHKLENELQSISTSIYATYGMTETCTHVAIKKLNHSKWDSFKALKDVVISKDSRGCLIIDAPSVSNEQIITNDVVEIISDDTFDWKGRYDNVINSGGIKLHPEEIEKKIAPYLNDRFFVAGIKDQALGEKLVLVVEGEASKTSESIYRDLTKYEIPKNIFFIKKFEETETQKIQRKKTLHKINA</sequence>
<evidence type="ECO:0000313" key="5">
    <source>
        <dbReference type="Proteomes" id="UP001257277"/>
    </source>
</evidence>
<dbReference type="Gene3D" id="3.40.50.12780">
    <property type="entry name" value="N-terminal domain of ligase-like"/>
    <property type="match status" value="1"/>
</dbReference>
<dbReference type="PANTHER" id="PTHR43201">
    <property type="entry name" value="ACYL-COA SYNTHETASE"/>
    <property type="match status" value="1"/>
</dbReference>
<dbReference type="InterPro" id="IPR000873">
    <property type="entry name" value="AMP-dep_synth/lig_dom"/>
</dbReference>
<proteinExistence type="inferred from homology"/>
<dbReference type="Pfam" id="PF00501">
    <property type="entry name" value="AMP-binding"/>
    <property type="match status" value="1"/>
</dbReference>
<dbReference type="InterPro" id="IPR042099">
    <property type="entry name" value="ANL_N_sf"/>
</dbReference>
<evidence type="ECO:0000256" key="1">
    <source>
        <dbReference type="ARBA" id="ARBA00006432"/>
    </source>
</evidence>
<organism evidence="4 5">
    <name type="scientific">Asprobacillus argus</name>
    <dbReference type="NCBI Taxonomy" id="3076534"/>
    <lineage>
        <taxon>Bacteria</taxon>
        <taxon>Pseudomonadati</taxon>
        <taxon>Bacteroidota</taxon>
        <taxon>Flavobacteriia</taxon>
        <taxon>Flavobacteriales</taxon>
        <taxon>Flavobacteriaceae</taxon>
        <taxon>Asprobacillus</taxon>
    </lineage>
</organism>
<gene>
    <name evidence="4" type="ORF">RQM59_11315</name>
</gene>
<name>A0ABU3LIN1_9FLAO</name>
<accession>A0ABU3LIN1</accession>